<dbReference type="EMBL" id="BARW01032475">
    <property type="protein sequence ID" value="GAJ13631.1"/>
    <property type="molecule type" value="Genomic_DNA"/>
</dbReference>
<proteinExistence type="predicted"/>
<accession>X1VGB5</accession>
<dbReference type="AlphaFoldDB" id="X1VGB5"/>
<evidence type="ECO:0000313" key="1">
    <source>
        <dbReference type="EMBL" id="GAJ13631.1"/>
    </source>
</evidence>
<reference evidence="1" key="1">
    <citation type="journal article" date="2014" name="Front. Microbiol.">
        <title>High frequency of phylogenetically diverse reductive dehalogenase-homologous genes in deep subseafloor sedimentary metagenomes.</title>
        <authorList>
            <person name="Kawai M."/>
            <person name="Futagami T."/>
            <person name="Toyoda A."/>
            <person name="Takaki Y."/>
            <person name="Nishi S."/>
            <person name="Hori S."/>
            <person name="Arai W."/>
            <person name="Tsubouchi T."/>
            <person name="Morono Y."/>
            <person name="Uchiyama I."/>
            <person name="Ito T."/>
            <person name="Fujiyama A."/>
            <person name="Inagaki F."/>
            <person name="Takami H."/>
        </authorList>
    </citation>
    <scope>NUCLEOTIDE SEQUENCE</scope>
    <source>
        <strain evidence="1">Expedition CK06-06</strain>
    </source>
</reference>
<protein>
    <submittedName>
        <fullName evidence="1">Uncharacterized protein</fullName>
    </submittedName>
</protein>
<name>X1VGB5_9ZZZZ</name>
<organism evidence="1">
    <name type="scientific">marine sediment metagenome</name>
    <dbReference type="NCBI Taxonomy" id="412755"/>
    <lineage>
        <taxon>unclassified sequences</taxon>
        <taxon>metagenomes</taxon>
        <taxon>ecological metagenomes</taxon>
    </lineage>
</organism>
<sequence>MLYTKIQQAERVCKEWLAKRGFYGIEEVKHAT</sequence>
<gene>
    <name evidence="1" type="ORF">S12H4_51393</name>
</gene>
<feature type="non-terminal residue" evidence="1">
    <location>
        <position position="32"/>
    </location>
</feature>
<comment type="caution">
    <text evidence="1">The sequence shown here is derived from an EMBL/GenBank/DDBJ whole genome shotgun (WGS) entry which is preliminary data.</text>
</comment>